<evidence type="ECO:0000256" key="1">
    <source>
        <dbReference type="ARBA" id="ARBA00010894"/>
    </source>
</evidence>
<dbReference type="PANTHER" id="PTHR33219:SF14">
    <property type="entry name" value="PROTEIN COFACTOR ASSEMBLY OF COMPLEX C SUBUNIT B CCB3, CHLOROPLASTIC-RELATED"/>
    <property type="match status" value="1"/>
</dbReference>
<keyword evidence="4" id="KW-1185">Reference proteome</keyword>
<evidence type="ECO:0000256" key="2">
    <source>
        <dbReference type="SAM" id="Phobius"/>
    </source>
</evidence>
<feature type="transmembrane region" description="Helical" evidence="2">
    <location>
        <begin position="62"/>
        <end position="86"/>
    </location>
</feature>
<evidence type="ECO:0000313" key="3">
    <source>
        <dbReference type="EMBL" id="TQV69625.1"/>
    </source>
</evidence>
<evidence type="ECO:0000313" key="4">
    <source>
        <dbReference type="Proteomes" id="UP000319732"/>
    </source>
</evidence>
<dbReference type="Pfam" id="PF02325">
    <property type="entry name" value="CCB3_YggT"/>
    <property type="match status" value="2"/>
</dbReference>
<dbReference type="RefSeq" id="WP_142929263.1">
    <property type="nucleotide sequence ID" value="NZ_ML660105.1"/>
</dbReference>
<protein>
    <submittedName>
        <fullName evidence="3">YggT family protein</fullName>
    </submittedName>
</protein>
<comment type="similarity">
    <text evidence="1">Belongs to the YggT family.</text>
</comment>
<feature type="transmembrane region" description="Helical" evidence="2">
    <location>
        <begin position="7"/>
        <end position="29"/>
    </location>
</feature>
<reference evidence="3 4" key="1">
    <citation type="submission" date="2019-06" db="EMBL/GenBank/DDBJ databases">
        <title>Whole genome sequence for Cellvibrionaceae sp. R142.</title>
        <authorList>
            <person name="Wang G."/>
        </authorList>
    </citation>
    <scope>NUCLEOTIDE SEQUENCE [LARGE SCALE GENOMIC DNA]</scope>
    <source>
        <strain evidence="3 4">R142</strain>
    </source>
</reference>
<comment type="caution">
    <text evidence="3">The sequence shown here is derived from an EMBL/GenBank/DDBJ whole genome shotgun (WGS) entry which is preliminary data.</text>
</comment>
<dbReference type="OrthoDB" id="9806665at2"/>
<sequence length="191" mass="21350">MNLLAEISVFVLQTISYLYIMIVLLRFLFQLVRADFYNPLSQAVVKLTNPLLLPIRKVVPGVFGIDLACLLLALVLQCLVFIVITLMSGQGMVPPLLLIFYSLIRLLAVVVDIYFWGLLIMVIASWVAPQSYHPALLLLRQLMEPLLMPIRRLLPPMGGLDFSPLIGGMLLFIAKNMLLPALTLSVVRTFG</sequence>
<accession>A0A545SXD0</accession>
<gene>
    <name evidence="3" type="ORF">FKG94_22790</name>
</gene>
<dbReference type="Proteomes" id="UP000319732">
    <property type="component" value="Unassembled WGS sequence"/>
</dbReference>
<dbReference type="InterPro" id="IPR003425">
    <property type="entry name" value="CCB3/YggT"/>
</dbReference>
<dbReference type="EMBL" id="VHSG01000027">
    <property type="protein sequence ID" value="TQV69625.1"/>
    <property type="molecule type" value="Genomic_DNA"/>
</dbReference>
<organism evidence="3 4">
    <name type="scientific">Exilibacterium tricleocarpae</name>
    <dbReference type="NCBI Taxonomy" id="2591008"/>
    <lineage>
        <taxon>Bacteria</taxon>
        <taxon>Pseudomonadati</taxon>
        <taxon>Pseudomonadota</taxon>
        <taxon>Gammaproteobacteria</taxon>
        <taxon>Cellvibrionales</taxon>
        <taxon>Cellvibrionaceae</taxon>
        <taxon>Exilibacterium</taxon>
    </lineage>
</organism>
<dbReference type="AlphaFoldDB" id="A0A545SXD0"/>
<keyword evidence="2" id="KW-0812">Transmembrane</keyword>
<dbReference type="PANTHER" id="PTHR33219">
    <property type="entry name" value="YLMG HOMOLOG PROTEIN 2, CHLOROPLASTIC"/>
    <property type="match status" value="1"/>
</dbReference>
<name>A0A545SXD0_9GAMM</name>
<feature type="transmembrane region" description="Helical" evidence="2">
    <location>
        <begin position="165"/>
        <end position="187"/>
    </location>
</feature>
<proteinExistence type="inferred from homology"/>
<keyword evidence="2" id="KW-0472">Membrane</keyword>
<keyword evidence="2" id="KW-1133">Transmembrane helix</keyword>
<dbReference type="GO" id="GO:0016020">
    <property type="term" value="C:membrane"/>
    <property type="evidence" value="ECO:0007669"/>
    <property type="project" value="InterPro"/>
</dbReference>
<feature type="transmembrane region" description="Helical" evidence="2">
    <location>
        <begin position="98"/>
        <end position="128"/>
    </location>
</feature>